<accession>A0ACC2W352</accession>
<keyword evidence="2" id="KW-1185">Reference proteome</keyword>
<evidence type="ECO:0000313" key="2">
    <source>
        <dbReference type="Proteomes" id="UP001227268"/>
    </source>
</evidence>
<protein>
    <submittedName>
        <fullName evidence="1">Uncharacterized protein</fullName>
    </submittedName>
</protein>
<proteinExistence type="predicted"/>
<name>A0ACC2W352_9TREE</name>
<comment type="caution">
    <text evidence="1">The sequence shown here is derived from an EMBL/GenBank/DDBJ whole genome shotgun (WGS) entry which is preliminary data.</text>
</comment>
<reference evidence="1" key="1">
    <citation type="submission" date="2023-04" db="EMBL/GenBank/DDBJ databases">
        <title>Draft Genome sequencing of Naganishia species isolated from polar environments using Oxford Nanopore Technology.</title>
        <authorList>
            <person name="Leo P."/>
            <person name="Venkateswaran K."/>
        </authorList>
    </citation>
    <scope>NUCLEOTIDE SEQUENCE</scope>
    <source>
        <strain evidence="1">MNA-CCFEE 5423</strain>
    </source>
</reference>
<dbReference type="EMBL" id="JASBWT010000004">
    <property type="protein sequence ID" value="KAJ9105522.1"/>
    <property type="molecule type" value="Genomic_DNA"/>
</dbReference>
<dbReference type="Proteomes" id="UP001227268">
    <property type="component" value="Unassembled WGS sequence"/>
</dbReference>
<organism evidence="1 2">
    <name type="scientific">Naganishia friedmannii</name>
    <dbReference type="NCBI Taxonomy" id="89922"/>
    <lineage>
        <taxon>Eukaryota</taxon>
        <taxon>Fungi</taxon>
        <taxon>Dikarya</taxon>
        <taxon>Basidiomycota</taxon>
        <taxon>Agaricomycotina</taxon>
        <taxon>Tremellomycetes</taxon>
        <taxon>Filobasidiales</taxon>
        <taxon>Filobasidiaceae</taxon>
        <taxon>Naganishia</taxon>
    </lineage>
</organism>
<evidence type="ECO:0000313" key="1">
    <source>
        <dbReference type="EMBL" id="KAJ9105522.1"/>
    </source>
</evidence>
<sequence>MFPSVFYQPTHQYHTPSRHASPDQHRQMPFTVASVDAYDLVNIRAPHAYAHAEASVLQHLQRQAELEALHAREREMERQRRLAHIAALEEAQHRQYHQQAVIDAYLQAQARARAQAEAERQQRERQREYQERAIQRERAERAYMQEIECRRAEARQRIFVDDLFETLFSDGPRELEASPSRQPQVQPRFVPPQVQPRVVPRVAPQVQAPEFVIQGLVPPQVASHAALHDAQRRHAPPQSQHREVRPQPAHAPVHHSQARPAIAPNAAPAPTTEQEAFENFLSSFFGVSAPQFSRTPVPATARQPAASSPVVKAQPQAKKSVEFSQPPRVPEIVKPAQIAQPEPSAPTTSTPRAVKDSAHAPEPQQSDDLTNLLSTVFGVPFVRRVDEEKRSPIPVAEKRAKTDEAVRSPPAPKEMPPAPPMIERPPSPAPPDDVSSRPTSESQEPEEVSEEFKRMVDKVFKDLEKAFGVPAEAVAEGGQSVAEGKKPEPIPASSQSPPSKKEPSTGLQIPTTIESPTPATKPSAPPAPAPQIITQETKDQPMEESIANDQSLDSASATTFEEGDDDDVPASAAELQSEKAQSAATLIQQKYRRHLARVQRLEKLEVLKAKLAKLESGFTFPEHLDFQNPDSGLTTPSLDPVDGASHDGDERVVPVPALAFTHNNAPYHAHAQALLALLVSADAISSDGDQEVRKVRKDFVKEVEEQLADMERKRSDVWKKQQAAKPSDKAQQDSHATTPRDVEMEVKASQATDDETTDARDESDTKMASPPTEYVEPETPKAVEPQSALESTTDTSIPEVAQTESATPGEKTSVEPILAKEVLGIDPDVFTAPESEFIEPESSTENKQMDVASQDTPSQSKSTPEDAKDSTSATLQATEAKETTVASKRPPKAAVEDASDVDMARSYTGSSVASETPQ</sequence>
<gene>
    <name evidence="1" type="ORF">QFC21_001893</name>
</gene>